<keyword evidence="1" id="KW-1133">Transmembrane helix</keyword>
<dbReference type="Proteomes" id="UP001642484">
    <property type="component" value="Unassembled WGS sequence"/>
</dbReference>
<dbReference type="PANTHER" id="PTHR46069">
    <property type="entry name" value="TUBULIN TYROSINE LIGASE"/>
    <property type="match status" value="1"/>
</dbReference>
<proteinExistence type="predicted"/>
<dbReference type="SUPFAM" id="SSF56059">
    <property type="entry name" value="Glutathione synthetase ATP-binding domain-like"/>
    <property type="match status" value="1"/>
</dbReference>
<accession>A0ABP0SX28</accession>
<keyword evidence="1" id="KW-0812">Transmembrane</keyword>
<name>A0ABP0SX28_9DINO</name>
<dbReference type="InterPro" id="IPR004344">
    <property type="entry name" value="TTL/TTLL_fam"/>
</dbReference>
<reference evidence="2 3" key="1">
    <citation type="submission" date="2024-02" db="EMBL/GenBank/DDBJ databases">
        <authorList>
            <person name="Chen Y."/>
            <person name="Shah S."/>
            <person name="Dougan E. K."/>
            <person name="Thang M."/>
            <person name="Chan C."/>
        </authorList>
    </citation>
    <scope>NUCLEOTIDE SEQUENCE [LARGE SCALE GENOMIC DNA]</scope>
</reference>
<evidence type="ECO:0000256" key="1">
    <source>
        <dbReference type="SAM" id="Phobius"/>
    </source>
</evidence>
<comment type="caution">
    <text evidence="2">The sequence shown here is derived from an EMBL/GenBank/DDBJ whole genome shotgun (WGS) entry which is preliminary data.</text>
</comment>
<keyword evidence="3" id="KW-1185">Reference proteome</keyword>
<evidence type="ECO:0000313" key="2">
    <source>
        <dbReference type="EMBL" id="CAK9117009.1"/>
    </source>
</evidence>
<protein>
    <submittedName>
        <fullName evidence="2">Uncharacterized protein</fullName>
    </submittedName>
</protein>
<sequence length="540" mass="60657">VVSSAPECAQKQMMYWKAVLLARYAVATTINSRNVHETHLNDEAGTGGVWAPNFNDILRLEKDHPHGTHGAFLQEGPTVSKPLFRHAVNPSPNMVWIGELFAILVTIVLVLFATQLQVSQYLALRKRQTDKALKLAYPWRCLPSAVDIMEIGPTYATNFQSGLKQSFAARGLSPEADRIALMSFLIPAEAAGKKQPRALIERHNRVPAGCLGGKRALAKHLKDIKLDTLAPMTFLSPLALRKALEPRVKFVGFVQGIVSDARAEGLWFLKHSTMDRNEGVSCFKGVRNLLAHWDKMSRSQRVLYVAQAEVPRPMLMDGRKMMVRAYVITLPGGRCFMHRELLLKGHPQPYDPSDADPLRHVVSCVKYDGVISGRGTEWPHYEKVWPKISKMMTAILGPSAVGNGRLPFTLRDDTMLDLVCHRIQDRFQDIYSWLRWGRKAGALLYNLFGVDIIVDQDLRPWLIELNPGPAMGIDQRDPLATQLRADVMEDLCRLLLDPLLRTVQVSQKNEEQRARWSSMTLRKDGSCSSSKAALRGFVEI</sequence>
<dbReference type="EMBL" id="CAXAMN010028583">
    <property type="protein sequence ID" value="CAK9117009.1"/>
    <property type="molecule type" value="Genomic_DNA"/>
</dbReference>
<organism evidence="2 3">
    <name type="scientific">Durusdinium trenchii</name>
    <dbReference type="NCBI Taxonomy" id="1381693"/>
    <lineage>
        <taxon>Eukaryota</taxon>
        <taxon>Sar</taxon>
        <taxon>Alveolata</taxon>
        <taxon>Dinophyceae</taxon>
        <taxon>Suessiales</taxon>
        <taxon>Symbiodiniaceae</taxon>
        <taxon>Durusdinium</taxon>
    </lineage>
</organism>
<feature type="transmembrane region" description="Helical" evidence="1">
    <location>
        <begin position="100"/>
        <end position="124"/>
    </location>
</feature>
<evidence type="ECO:0000313" key="3">
    <source>
        <dbReference type="Proteomes" id="UP001642484"/>
    </source>
</evidence>
<dbReference type="Pfam" id="PF03133">
    <property type="entry name" value="TTL"/>
    <property type="match status" value="2"/>
</dbReference>
<keyword evidence="1" id="KW-0472">Membrane</keyword>
<dbReference type="Gene3D" id="3.30.470.20">
    <property type="entry name" value="ATP-grasp fold, B domain"/>
    <property type="match status" value="1"/>
</dbReference>
<feature type="non-terminal residue" evidence="2">
    <location>
        <position position="1"/>
    </location>
</feature>
<dbReference type="PANTHER" id="PTHR46069:SF1">
    <property type="entry name" value="CHROMOSOME UNDETERMINED SCAFFOLD_125, WHOLE GENOME SHOTGUN SEQUENCE"/>
    <property type="match status" value="1"/>
</dbReference>
<gene>
    <name evidence="2" type="ORF">CCMP2556_LOCUS54451</name>
</gene>